<keyword evidence="3" id="KW-1185">Reference proteome</keyword>
<organism evidence="2 3">
    <name type="scientific">Cyphellophora attinorum</name>
    <dbReference type="NCBI Taxonomy" id="1664694"/>
    <lineage>
        <taxon>Eukaryota</taxon>
        <taxon>Fungi</taxon>
        <taxon>Dikarya</taxon>
        <taxon>Ascomycota</taxon>
        <taxon>Pezizomycotina</taxon>
        <taxon>Eurotiomycetes</taxon>
        <taxon>Chaetothyriomycetidae</taxon>
        <taxon>Chaetothyriales</taxon>
        <taxon>Cyphellophoraceae</taxon>
        <taxon>Cyphellophora</taxon>
    </lineage>
</organism>
<dbReference type="GeneID" id="28734845"/>
<feature type="domain" description="Heterokaryon incompatibility" evidence="1">
    <location>
        <begin position="53"/>
        <end position="185"/>
    </location>
</feature>
<sequence>MTELPAAILSLYQYEPLRERQIRLIELQAPSSDNAKEVHCKIRFCSLDDCPLFTCVSYMWGKTSTPEIVYVDGQVIKVRESLFRLLSDLRRGEPRLLWADALCVNQDDIDERMQQVKIMGEIYAKANYVIAWLGNDFQNGELGAEMLNLYERQLPPPAKTNEHNYKALEQLYAAKYFTRRWVTQEILQAKTVVVHVAGVECSLTTMGEFALALDDRFPWPQDPYVQSVRARLRQSLPVRLYEHRRAGKRNLTLTNMLQDYSTTECSDRHDIVFAFLSLTPRITAHINAGYDTNIINLMAEVLRIACRLESLSPQKLISFAIFLRHQFSISRSDMADHDATLRDTGAQPLLGLKAEVRVRGAATPELSVKQEQLMVAVRARSKALSQLEPLTLVGNPIDGIYHLSKREAPSLEPHLSRISSQDLCAFGWQSAGTSSFFGGVNEYIGLASAPVHHGDEVWQFQDTDVALIVRPHPGGCSLVARAQLYQKPQMLDRLPSSDIERNFLSRTWRGDAVAGSLRSFQLDVPLFLQIISWADMSD</sequence>
<dbReference type="Pfam" id="PF06985">
    <property type="entry name" value="HET"/>
    <property type="match status" value="1"/>
</dbReference>
<proteinExistence type="predicted"/>
<evidence type="ECO:0000313" key="3">
    <source>
        <dbReference type="Proteomes" id="UP000038010"/>
    </source>
</evidence>
<dbReference type="InterPro" id="IPR010730">
    <property type="entry name" value="HET"/>
</dbReference>
<comment type="caution">
    <text evidence="2">The sequence shown here is derived from an EMBL/GenBank/DDBJ whole genome shotgun (WGS) entry which is preliminary data.</text>
</comment>
<reference evidence="2 3" key="1">
    <citation type="submission" date="2015-06" db="EMBL/GenBank/DDBJ databases">
        <title>Draft genome of the ant-associated black yeast Phialophora attae CBS 131958.</title>
        <authorList>
            <person name="Moreno L.F."/>
            <person name="Stielow B.J."/>
            <person name="de Hoog S."/>
            <person name="Vicente V.A."/>
            <person name="Weiss V.A."/>
            <person name="de Vries M."/>
            <person name="Cruz L.M."/>
            <person name="Souza E.M."/>
        </authorList>
    </citation>
    <scope>NUCLEOTIDE SEQUENCE [LARGE SCALE GENOMIC DNA]</scope>
    <source>
        <strain evidence="2 3">CBS 131958</strain>
    </source>
</reference>
<dbReference type="PANTHER" id="PTHR24148">
    <property type="entry name" value="ANKYRIN REPEAT DOMAIN-CONTAINING PROTEIN 39 HOMOLOG-RELATED"/>
    <property type="match status" value="1"/>
</dbReference>
<dbReference type="STRING" id="1664694.A0A0N0NIZ1"/>
<name>A0A0N0NIZ1_9EURO</name>
<dbReference type="RefSeq" id="XP_017996344.1">
    <property type="nucleotide sequence ID" value="XM_018142965.1"/>
</dbReference>
<dbReference type="InterPro" id="IPR052895">
    <property type="entry name" value="HetReg/Transcr_Mod"/>
</dbReference>
<dbReference type="PANTHER" id="PTHR24148:SF64">
    <property type="entry name" value="HETEROKARYON INCOMPATIBILITY DOMAIN-CONTAINING PROTEIN"/>
    <property type="match status" value="1"/>
</dbReference>
<evidence type="ECO:0000259" key="1">
    <source>
        <dbReference type="Pfam" id="PF06985"/>
    </source>
</evidence>
<dbReference type="AlphaFoldDB" id="A0A0N0NIZ1"/>
<dbReference type="VEuPathDB" id="FungiDB:AB675_2953"/>
<dbReference type="OrthoDB" id="4850726at2759"/>
<accession>A0A0N0NIZ1</accession>
<gene>
    <name evidence="2" type="ORF">AB675_2953</name>
</gene>
<evidence type="ECO:0000313" key="2">
    <source>
        <dbReference type="EMBL" id="KPI36381.1"/>
    </source>
</evidence>
<dbReference type="EMBL" id="LFJN01000031">
    <property type="protein sequence ID" value="KPI36381.1"/>
    <property type="molecule type" value="Genomic_DNA"/>
</dbReference>
<protein>
    <recommendedName>
        <fullName evidence="1">Heterokaryon incompatibility domain-containing protein</fullName>
    </recommendedName>
</protein>
<dbReference type="Proteomes" id="UP000038010">
    <property type="component" value="Unassembled WGS sequence"/>
</dbReference>